<dbReference type="STRING" id="373668.SAMN05421786_11317"/>
<keyword evidence="4" id="KW-1185">Reference proteome</keyword>
<name>A0A1N7QNA2_9FLAO</name>
<keyword evidence="1" id="KW-0732">Signal</keyword>
<dbReference type="RefSeq" id="WP_076553935.1">
    <property type="nucleotide sequence ID" value="NZ_FTOL01000013.1"/>
</dbReference>
<dbReference type="Gene3D" id="2.80.10.50">
    <property type="match status" value="2"/>
</dbReference>
<dbReference type="NCBIfam" id="TIGR02608">
    <property type="entry name" value="delta_60_rpt"/>
    <property type="match status" value="3"/>
</dbReference>
<feature type="domain" description="Secretion system C-terminal sorting" evidence="2">
    <location>
        <begin position="394"/>
        <end position="460"/>
    </location>
</feature>
<dbReference type="SUPFAM" id="SSF101898">
    <property type="entry name" value="NHL repeat"/>
    <property type="match status" value="1"/>
</dbReference>
<reference evidence="4" key="1">
    <citation type="submission" date="2017-01" db="EMBL/GenBank/DDBJ databases">
        <authorList>
            <person name="Varghese N."/>
            <person name="Submissions S."/>
        </authorList>
    </citation>
    <scope>NUCLEOTIDE SEQUENCE [LARGE SCALE GENOMIC DNA]</scope>
    <source>
        <strain evidence="4">DSM 18017</strain>
    </source>
</reference>
<dbReference type="InterPro" id="IPR026444">
    <property type="entry name" value="Secre_tail"/>
</dbReference>
<dbReference type="NCBIfam" id="TIGR04183">
    <property type="entry name" value="Por_Secre_tail"/>
    <property type="match status" value="1"/>
</dbReference>
<dbReference type="Proteomes" id="UP000186744">
    <property type="component" value="Unassembled WGS sequence"/>
</dbReference>
<protein>
    <submittedName>
        <fullName evidence="3">Delta-60 repeat domain-containing protein/Por secretion system C-terminal sorting domain-containing protein</fullName>
    </submittedName>
</protein>
<gene>
    <name evidence="3" type="ORF">SAMN05421786_11317</name>
</gene>
<dbReference type="EMBL" id="FTOL01000013">
    <property type="protein sequence ID" value="SIT24259.1"/>
    <property type="molecule type" value="Genomic_DNA"/>
</dbReference>
<evidence type="ECO:0000259" key="2">
    <source>
        <dbReference type="Pfam" id="PF18962"/>
    </source>
</evidence>
<evidence type="ECO:0000256" key="1">
    <source>
        <dbReference type="ARBA" id="ARBA00022729"/>
    </source>
</evidence>
<organism evidence="3 4">
    <name type="scientific">Chryseobacterium ureilyticum</name>
    <dbReference type="NCBI Taxonomy" id="373668"/>
    <lineage>
        <taxon>Bacteria</taxon>
        <taxon>Pseudomonadati</taxon>
        <taxon>Bacteroidota</taxon>
        <taxon>Flavobacteriia</taxon>
        <taxon>Flavobacteriales</taxon>
        <taxon>Weeksellaceae</taxon>
        <taxon>Chryseobacterium group</taxon>
        <taxon>Chryseobacterium</taxon>
    </lineage>
</organism>
<sequence>MRIFNTLFLLFFFNINAQQYYVGEDINYHLPSRVSRSSTTKSASSPLGYSYIYQSNYLRKILPNGENDLSFGVNGVSTSVIPLVHSNVNAGAIAVNDQNIFLASNGIIAKYDVNGNLDTSFGNNGYFDMGQTIYSIEINHDLGLFVKKDNSLYKIKPTGQLDSSFSLITGVKSFFITNTAIIVKISDYQFKKYNLSGAQDLNFGIQGILRVSESSSSWGVIGIGVNKYTGDIFVSERYPVELKKYNENGVRDTSFGTNGVATFQLPAGDNWYPDYLLGPQFIRVLKVDSTGRILLFGGTGENQNSLDKVTAVIIRFNTDGTLDNSFNNGNSFYYKRIKAAITDVNILNDNSYICSDYFAGFGLSYGSVGITKYLRTNDVANLSVKEIASTKLSVYPNPIEDILTIELNANEKLQKLNIYAIDGRLVFTGTELKSNLKFLSSGDYIAEIKTNNNTYRKKIIKK</sequence>
<dbReference type="Pfam" id="PF18962">
    <property type="entry name" value="Por_Secre_tail"/>
    <property type="match status" value="1"/>
</dbReference>
<accession>A0A1N7QNA2</accession>
<proteinExistence type="predicted"/>
<evidence type="ECO:0000313" key="3">
    <source>
        <dbReference type="EMBL" id="SIT24259.1"/>
    </source>
</evidence>
<evidence type="ECO:0000313" key="4">
    <source>
        <dbReference type="Proteomes" id="UP000186744"/>
    </source>
</evidence>
<dbReference type="OrthoDB" id="9805017at2"/>
<dbReference type="AlphaFoldDB" id="A0A1N7QNA2"/>
<dbReference type="InterPro" id="IPR013431">
    <property type="entry name" value="Delta_60_rpt"/>
</dbReference>
<dbReference type="Pfam" id="PF17164">
    <property type="entry name" value="DUF5122"/>
    <property type="match status" value="1"/>
</dbReference>